<reference evidence="1" key="1">
    <citation type="submission" date="2014-05" db="EMBL/GenBank/DDBJ databases">
        <authorList>
            <person name="Chronopoulou M."/>
        </authorList>
    </citation>
    <scope>NUCLEOTIDE SEQUENCE</scope>
    <source>
        <tissue evidence="1">Whole organism</tissue>
    </source>
</reference>
<sequence length="61" mass="7183">FCRSFIFRRRSLRNGIESIKHRKLCAFLASSYLDSKNKNGALDTLLLLRNKGIHIRFLIFL</sequence>
<name>A0A0K2UEU6_LEPSM</name>
<evidence type="ECO:0000313" key="1">
    <source>
        <dbReference type="EMBL" id="CDW36758.1"/>
    </source>
</evidence>
<organism evidence="1">
    <name type="scientific">Lepeophtheirus salmonis</name>
    <name type="common">Salmon louse</name>
    <name type="synonym">Caligus salmonis</name>
    <dbReference type="NCBI Taxonomy" id="72036"/>
    <lineage>
        <taxon>Eukaryota</taxon>
        <taxon>Metazoa</taxon>
        <taxon>Ecdysozoa</taxon>
        <taxon>Arthropoda</taxon>
        <taxon>Crustacea</taxon>
        <taxon>Multicrustacea</taxon>
        <taxon>Hexanauplia</taxon>
        <taxon>Copepoda</taxon>
        <taxon>Siphonostomatoida</taxon>
        <taxon>Caligidae</taxon>
        <taxon>Lepeophtheirus</taxon>
    </lineage>
</organism>
<proteinExistence type="predicted"/>
<dbReference type="AlphaFoldDB" id="A0A0K2UEU6"/>
<protein>
    <submittedName>
        <fullName evidence="1">Uncharacterized protein</fullName>
    </submittedName>
</protein>
<dbReference type="EMBL" id="HACA01019397">
    <property type="protein sequence ID" value="CDW36758.1"/>
    <property type="molecule type" value="Transcribed_RNA"/>
</dbReference>
<feature type="non-terminal residue" evidence="1">
    <location>
        <position position="1"/>
    </location>
</feature>
<accession>A0A0K2UEU6</accession>